<dbReference type="Gene3D" id="3.40.50.720">
    <property type="entry name" value="NAD(P)-binding Rossmann-like Domain"/>
    <property type="match status" value="1"/>
</dbReference>
<keyword evidence="3" id="KW-1185">Reference proteome</keyword>
<dbReference type="SUPFAM" id="SSF51735">
    <property type="entry name" value="NAD(P)-binding Rossmann-fold domains"/>
    <property type="match status" value="1"/>
</dbReference>
<dbReference type="Proteomes" id="UP001442364">
    <property type="component" value="Unassembled WGS sequence"/>
</dbReference>
<dbReference type="InterPro" id="IPR016040">
    <property type="entry name" value="NAD(P)-bd_dom"/>
</dbReference>
<keyword evidence="2" id="KW-0456">Lyase</keyword>
<feature type="domain" description="NAD(P)-binding" evidence="1">
    <location>
        <begin position="4"/>
        <end position="304"/>
    </location>
</feature>
<dbReference type="Gene3D" id="3.90.25.10">
    <property type="entry name" value="UDP-galactose 4-epimerase, domain 1"/>
    <property type="match status" value="1"/>
</dbReference>
<reference evidence="2 3" key="1">
    <citation type="submission" date="2024-03" db="EMBL/GenBank/DDBJ databases">
        <title>Human intestinal bacterial collection.</title>
        <authorList>
            <person name="Pauvert C."/>
            <person name="Hitch T.C.A."/>
            <person name="Clavel T."/>
        </authorList>
    </citation>
    <scope>NUCLEOTIDE SEQUENCE [LARGE SCALE GENOMIC DNA]</scope>
    <source>
        <strain evidence="2 3">CLA-AA-H255</strain>
    </source>
</reference>
<dbReference type="InterPro" id="IPR036291">
    <property type="entry name" value="NAD(P)-bd_dom_sf"/>
</dbReference>
<evidence type="ECO:0000259" key="1">
    <source>
        <dbReference type="Pfam" id="PF16363"/>
    </source>
</evidence>
<organism evidence="2 3">
    <name type="scientific">[Lactobacillus] rogosae</name>
    <dbReference type="NCBI Taxonomy" id="706562"/>
    <lineage>
        <taxon>Bacteria</taxon>
        <taxon>Bacillati</taxon>
        <taxon>Bacillota</taxon>
        <taxon>Clostridia</taxon>
        <taxon>Lachnospirales</taxon>
        <taxon>Lachnospiraceae</taxon>
        <taxon>Lachnospira</taxon>
    </lineage>
</organism>
<dbReference type="EMBL" id="JBBMER010000005">
    <property type="protein sequence ID" value="MEQ2379805.1"/>
    <property type="molecule type" value="Genomic_DNA"/>
</dbReference>
<dbReference type="GO" id="GO:0008446">
    <property type="term" value="F:GDP-mannose 4,6-dehydratase activity"/>
    <property type="evidence" value="ECO:0007669"/>
    <property type="project" value="UniProtKB-EC"/>
</dbReference>
<evidence type="ECO:0000313" key="2">
    <source>
        <dbReference type="EMBL" id="MEQ2379805.1"/>
    </source>
</evidence>
<accession>A0ABV1BWC9</accession>
<name>A0ABV1BWC9_9FIRM</name>
<comment type="caution">
    <text evidence="2">The sequence shown here is derived from an EMBL/GenBank/DDBJ whole genome shotgun (WGS) entry which is preliminary data.</text>
</comment>
<dbReference type="RefSeq" id="WP_090139433.1">
    <property type="nucleotide sequence ID" value="NZ_DAWCMB010000382.1"/>
</dbReference>
<dbReference type="PANTHER" id="PTHR43000">
    <property type="entry name" value="DTDP-D-GLUCOSE 4,6-DEHYDRATASE-RELATED"/>
    <property type="match status" value="1"/>
</dbReference>
<dbReference type="Pfam" id="PF16363">
    <property type="entry name" value="GDP_Man_Dehyd"/>
    <property type="match status" value="1"/>
</dbReference>
<proteinExistence type="predicted"/>
<protein>
    <submittedName>
        <fullName evidence="2">GDP-mannose 4,6-dehydratase</fullName>
        <ecNumber evidence="2">4.2.1.47</ecNumber>
    </submittedName>
</protein>
<evidence type="ECO:0000313" key="3">
    <source>
        <dbReference type="Proteomes" id="UP001442364"/>
    </source>
</evidence>
<dbReference type="EC" id="4.2.1.47" evidence="2"/>
<sequence length="312" mass="34621">MKALVIGGGGFVGPYLVRHLTDDCGYEVTVTKTEKEQLVMDNAVVKNLDILDIGQIVELLKAEQPDYIFHLAAQSSVAYSWKNPTLTIDVNIKGCVNLLDAVRQLDKKPRVLLIGSGEEYGHIKEGECPIVEDNTVRPGNIYAATKACQNMLGKIYSDAYGLDIMMVRAFNHIGPNQTPMFVVADFCKQVADIEKGRQEPVIYVGNLSAKRDFTDVRDVVKAYALLVEHGRRGETYNVGTGHAIAISQILDEIVAMSDTAIEVKVDENKLRPVDVPIIEPDIDKIKSEVGWQPVISLEQTLKETLEHWRSVD</sequence>
<gene>
    <name evidence="2" type="ORF">WMO14_07920</name>
</gene>